<keyword evidence="3" id="KW-1185">Reference proteome</keyword>
<dbReference type="PANTHER" id="PTHR48475:SF2">
    <property type="entry name" value="RIBONUCLEASE H"/>
    <property type="match status" value="1"/>
</dbReference>
<dbReference type="GO" id="GO:0003676">
    <property type="term" value="F:nucleic acid binding"/>
    <property type="evidence" value="ECO:0007669"/>
    <property type="project" value="InterPro"/>
</dbReference>
<evidence type="ECO:0000313" key="3">
    <source>
        <dbReference type="Proteomes" id="UP000326396"/>
    </source>
</evidence>
<dbReference type="Proteomes" id="UP000326396">
    <property type="component" value="Linkage Group LG10"/>
</dbReference>
<sequence>MKLYLEAARNLISGFDECEVLHVPRSKNKKADALSKLASTTFGHLANQVRVEVLEVLSISQKEVNVAEDRPGPNWMTIIVQFLTDGSLPDDKVEARKKQSQALQYELEEGVLYRKSYLGPLLRALHQKKLTMRSGKYIWVSAGPGKVKFILVAVDYFMKWVEAKALATITGTMPKTSTGETPFSLTYGIEALIPAEVGIPTRRVSQVKEVDNDAELRLNLDLLEERRMVAAIREAKHKKEVERYYNSWVKI</sequence>
<dbReference type="GO" id="GO:0004523">
    <property type="term" value="F:RNA-DNA hybrid ribonuclease activity"/>
    <property type="evidence" value="ECO:0007669"/>
    <property type="project" value="InterPro"/>
</dbReference>
<evidence type="ECO:0000313" key="2">
    <source>
        <dbReference type="EMBL" id="KAD7117185.1"/>
    </source>
</evidence>
<protein>
    <recommendedName>
        <fullName evidence="1">RNase H type-1 domain-containing protein</fullName>
    </recommendedName>
</protein>
<dbReference type="PANTHER" id="PTHR48475">
    <property type="entry name" value="RIBONUCLEASE H"/>
    <property type="match status" value="1"/>
</dbReference>
<evidence type="ECO:0000259" key="1">
    <source>
        <dbReference type="Pfam" id="PF13456"/>
    </source>
</evidence>
<feature type="domain" description="RNase H type-1" evidence="1">
    <location>
        <begin position="2"/>
        <end position="37"/>
    </location>
</feature>
<reference evidence="2 3" key="1">
    <citation type="submission" date="2019-05" db="EMBL/GenBank/DDBJ databases">
        <title>Mikania micrantha, genome provides insights into the molecular mechanism of rapid growth.</title>
        <authorList>
            <person name="Liu B."/>
        </authorList>
    </citation>
    <scope>NUCLEOTIDE SEQUENCE [LARGE SCALE GENOMIC DNA]</scope>
    <source>
        <strain evidence="2">NLD-2019</strain>
        <tissue evidence="2">Leaf</tissue>
    </source>
</reference>
<dbReference type="InterPro" id="IPR002156">
    <property type="entry name" value="RNaseH_domain"/>
</dbReference>
<proteinExistence type="predicted"/>
<name>A0A5N6PUH3_9ASTR</name>
<dbReference type="Pfam" id="PF13456">
    <property type="entry name" value="RVT_3"/>
    <property type="match status" value="1"/>
</dbReference>
<gene>
    <name evidence="2" type="ORF">E3N88_04453</name>
</gene>
<dbReference type="OrthoDB" id="1679820at2759"/>
<accession>A0A5N6PUH3</accession>
<organism evidence="2 3">
    <name type="scientific">Mikania micrantha</name>
    <name type="common">bitter vine</name>
    <dbReference type="NCBI Taxonomy" id="192012"/>
    <lineage>
        <taxon>Eukaryota</taxon>
        <taxon>Viridiplantae</taxon>
        <taxon>Streptophyta</taxon>
        <taxon>Embryophyta</taxon>
        <taxon>Tracheophyta</taxon>
        <taxon>Spermatophyta</taxon>
        <taxon>Magnoliopsida</taxon>
        <taxon>eudicotyledons</taxon>
        <taxon>Gunneridae</taxon>
        <taxon>Pentapetalae</taxon>
        <taxon>asterids</taxon>
        <taxon>campanulids</taxon>
        <taxon>Asterales</taxon>
        <taxon>Asteraceae</taxon>
        <taxon>Asteroideae</taxon>
        <taxon>Heliantheae alliance</taxon>
        <taxon>Eupatorieae</taxon>
        <taxon>Mikania</taxon>
    </lineage>
</organism>
<dbReference type="EMBL" id="SZYD01000002">
    <property type="protein sequence ID" value="KAD7117185.1"/>
    <property type="molecule type" value="Genomic_DNA"/>
</dbReference>
<dbReference type="AlphaFoldDB" id="A0A5N6PUH3"/>
<comment type="caution">
    <text evidence="2">The sequence shown here is derived from an EMBL/GenBank/DDBJ whole genome shotgun (WGS) entry which is preliminary data.</text>
</comment>